<feature type="compositionally biased region" description="Basic and acidic residues" evidence="2">
    <location>
        <begin position="156"/>
        <end position="172"/>
    </location>
</feature>
<evidence type="ECO:0000313" key="4">
    <source>
        <dbReference type="EMBL" id="KAF6832646.1"/>
    </source>
</evidence>
<dbReference type="SMART" id="SM00298">
    <property type="entry name" value="CHROMO"/>
    <property type="match status" value="1"/>
</dbReference>
<feature type="region of interest" description="Disordered" evidence="2">
    <location>
        <begin position="149"/>
        <end position="311"/>
    </location>
</feature>
<dbReference type="InterPro" id="IPR016197">
    <property type="entry name" value="Chromo-like_dom_sf"/>
</dbReference>
<dbReference type="SUPFAM" id="SSF54160">
    <property type="entry name" value="Chromo domain-like"/>
    <property type="match status" value="1"/>
</dbReference>
<feature type="compositionally biased region" description="Low complexity" evidence="2">
    <location>
        <begin position="288"/>
        <end position="309"/>
    </location>
</feature>
<dbReference type="Gene3D" id="2.40.50.40">
    <property type="match status" value="1"/>
</dbReference>
<protein>
    <submittedName>
        <fullName evidence="4">Chromo domain-containing protein</fullName>
    </submittedName>
</protein>
<evidence type="ECO:0000259" key="3">
    <source>
        <dbReference type="PROSITE" id="PS50013"/>
    </source>
</evidence>
<dbReference type="Proteomes" id="UP000654918">
    <property type="component" value="Unassembled WGS sequence"/>
</dbReference>
<feature type="domain" description="Chromo" evidence="3">
    <location>
        <begin position="84"/>
        <end position="136"/>
    </location>
</feature>
<comment type="subunit">
    <text evidence="1">Component of the NuA4 histone acetyltransferase complex.</text>
</comment>
<organism evidence="4 5">
    <name type="scientific">Colletotrichum plurivorum</name>
    <dbReference type="NCBI Taxonomy" id="2175906"/>
    <lineage>
        <taxon>Eukaryota</taxon>
        <taxon>Fungi</taxon>
        <taxon>Dikarya</taxon>
        <taxon>Ascomycota</taxon>
        <taxon>Pezizomycotina</taxon>
        <taxon>Sordariomycetes</taxon>
        <taxon>Hypocreomycetidae</taxon>
        <taxon>Glomerellales</taxon>
        <taxon>Glomerellaceae</taxon>
        <taxon>Colletotrichum</taxon>
        <taxon>Colletotrichum orchidearum species complex</taxon>
    </lineage>
</organism>
<accession>A0A8H6KKZ1</accession>
<dbReference type="CDD" id="cd00024">
    <property type="entry name" value="CD_CSD"/>
    <property type="match status" value="1"/>
</dbReference>
<name>A0A8H6KKZ1_9PEZI</name>
<sequence>MPRGRLPKKASEQDFPYGSIKKIVNHSLDPQTRLVTLTVSLAANKEHQISEWDAQEFRPELLQSYWDSFDGKTRQDVLGIGELYHPFRILRHRRVRGQWQVLVQWLGYSAAGEDVSWEPASKLRHDAPDVVVDYIKYVEDEGARAALLGPLAAPEAGKEEKGDKEKEKEKPAAAEAVATPAPVKSAKRKRESLVGEAEPVSDKRRRSSRYESTPTAAAKTPATKPSATKRRHSELPDAPAPQATPKSTRRQSKIPPPAEDVVSTTTTTTTTVVASSPARPQQRRKSSRASSAAPSASASASEATTTTRRLSPADVPRTMLWFMDDFTVGDMQKVCRFIDEHCSGKLRLPLYSGGNWDGKAASGRWEDVFMVSPLGRLGRYDDDEEEKEE</sequence>
<dbReference type="EMBL" id="WIGO01000067">
    <property type="protein sequence ID" value="KAF6832646.1"/>
    <property type="molecule type" value="Genomic_DNA"/>
</dbReference>
<dbReference type="PROSITE" id="PS50013">
    <property type="entry name" value="CHROMO_2"/>
    <property type="match status" value="1"/>
</dbReference>
<dbReference type="InterPro" id="IPR000953">
    <property type="entry name" value="Chromo/chromo_shadow_dom"/>
</dbReference>
<feature type="compositionally biased region" description="Low complexity" evidence="2">
    <location>
        <begin position="261"/>
        <end position="280"/>
    </location>
</feature>
<dbReference type="Pfam" id="PF00385">
    <property type="entry name" value="Chromo"/>
    <property type="match status" value="1"/>
</dbReference>
<keyword evidence="5" id="KW-1185">Reference proteome</keyword>
<reference evidence="4" key="1">
    <citation type="journal article" date="2020" name="Phytopathology">
        <title>Genome Sequence Resources of Colletotrichum truncatum, C. plurivorum, C. musicola, and C. sojae: Four Species Pathogenic to Soybean (Glycine max).</title>
        <authorList>
            <person name="Rogerio F."/>
            <person name="Boufleur T.R."/>
            <person name="Ciampi-Guillardi M."/>
            <person name="Sukno S.A."/>
            <person name="Thon M.R."/>
            <person name="Massola Junior N.S."/>
            <person name="Baroncelli R."/>
        </authorList>
    </citation>
    <scope>NUCLEOTIDE SEQUENCE</scope>
    <source>
        <strain evidence="4">LFN00145</strain>
    </source>
</reference>
<feature type="compositionally biased region" description="Low complexity" evidence="2">
    <location>
        <begin position="212"/>
        <end position="226"/>
    </location>
</feature>
<evidence type="ECO:0000256" key="2">
    <source>
        <dbReference type="SAM" id="MobiDB-lite"/>
    </source>
</evidence>
<evidence type="ECO:0000256" key="1">
    <source>
        <dbReference type="ARBA" id="ARBA00011353"/>
    </source>
</evidence>
<dbReference type="InterPro" id="IPR023780">
    <property type="entry name" value="Chromo_domain"/>
</dbReference>
<proteinExistence type="predicted"/>
<comment type="caution">
    <text evidence="4">The sequence shown here is derived from an EMBL/GenBank/DDBJ whole genome shotgun (WGS) entry which is preliminary data.</text>
</comment>
<evidence type="ECO:0000313" key="5">
    <source>
        <dbReference type="Proteomes" id="UP000654918"/>
    </source>
</evidence>
<dbReference type="GO" id="GO:0006338">
    <property type="term" value="P:chromatin remodeling"/>
    <property type="evidence" value="ECO:0007669"/>
    <property type="project" value="UniProtKB-ARBA"/>
</dbReference>
<gene>
    <name evidence="4" type="ORF">CPLU01_06042</name>
</gene>
<feature type="compositionally biased region" description="Low complexity" evidence="2">
    <location>
        <begin position="173"/>
        <end position="184"/>
    </location>
</feature>
<dbReference type="AlphaFoldDB" id="A0A8H6KKZ1"/>